<comment type="catalytic activity">
    <reaction evidence="1">
        <text>Hydrolysis of terminal non-reducing N-acetyl-D-hexosamine residues in N-acetyl-beta-D-hexosaminides.</text>
        <dbReference type="EC" id="3.2.1.52"/>
    </reaction>
</comment>
<evidence type="ECO:0000256" key="1">
    <source>
        <dbReference type="ARBA" id="ARBA00001231"/>
    </source>
</evidence>
<keyword evidence="4 10" id="KW-0378">Hydrolase</keyword>
<dbReference type="Pfam" id="PF02838">
    <property type="entry name" value="Glyco_hydro_20b"/>
    <property type="match status" value="1"/>
</dbReference>
<dbReference type="GO" id="GO:0005975">
    <property type="term" value="P:carbohydrate metabolic process"/>
    <property type="evidence" value="ECO:0007669"/>
    <property type="project" value="InterPro"/>
</dbReference>
<dbReference type="InterPro" id="IPR029018">
    <property type="entry name" value="Hex-like_dom2"/>
</dbReference>
<evidence type="ECO:0000256" key="5">
    <source>
        <dbReference type="ARBA" id="ARBA00023295"/>
    </source>
</evidence>
<dbReference type="InterPro" id="IPR017853">
    <property type="entry name" value="GH"/>
</dbReference>
<dbReference type="Pfam" id="PF00728">
    <property type="entry name" value="Glyco_hydro_20"/>
    <property type="match status" value="1"/>
</dbReference>
<protein>
    <recommendedName>
        <fullName evidence="3">beta-N-acetylhexosaminidase</fullName>
        <ecNumber evidence="3">3.2.1.52</ecNumber>
    </recommendedName>
</protein>
<evidence type="ECO:0000256" key="4">
    <source>
        <dbReference type="ARBA" id="ARBA00022801"/>
    </source>
</evidence>
<proteinExistence type="inferred from homology"/>
<dbReference type="GO" id="GO:0004563">
    <property type="term" value="F:beta-N-acetylhexosaminidase activity"/>
    <property type="evidence" value="ECO:0007669"/>
    <property type="project" value="UniProtKB-EC"/>
</dbReference>
<name>A0A1R3T4M0_9BACT</name>
<evidence type="ECO:0000259" key="8">
    <source>
        <dbReference type="Pfam" id="PF00728"/>
    </source>
</evidence>
<dbReference type="GO" id="GO:0016020">
    <property type="term" value="C:membrane"/>
    <property type="evidence" value="ECO:0007669"/>
    <property type="project" value="TreeGrafter"/>
</dbReference>
<feature type="domain" description="Glycoside hydrolase family 20 catalytic" evidence="8">
    <location>
        <begin position="155"/>
        <end position="484"/>
    </location>
</feature>
<feature type="active site" description="Proton donor" evidence="6">
    <location>
        <position position="326"/>
    </location>
</feature>
<dbReference type="PANTHER" id="PTHR22600:SF57">
    <property type="entry name" value="BETA-N-ACETYLHEXOSAMINIDASE"/>
    <property type="match status" value="1"/>
</dbReference>
<dbReference type="PRINTS" id="PR00738">
    <property type="entry name" value="GLHYDRLASE20"/>
</dbReference>
<evidence type="ECO:0000256" key="3">
    <source>
        <dbReference type="ARBA" id="ARBA00012663"/>
    </source>
</evidence>
<evidence type="ECO:0000256" key="2">
    <source>
        <dbReference type="ARBA" id="ARBA00006285"/>
    </source>
</evidence>
<dbReference type="Gene3D" id="3.20.20.80">
    <property type="entry name" value="Glycosidases"/>
    <property type="match status" value="1"/>
</dbReference>
<organism evidence="10 11">
    <name type="scientific">Proteiniphilum saccharofermentans</name>
    <dbReference type="NCBI Taxonomy" id="1642647"/>
    <lineage>
        <taxon>Bacteria</taxon>
        <taxon>Pseudomonadati</taxon>
        <taxon>Bacteroidota</taxon>
        <taxon>Bacteroidia</taxon>
        <taxon>Bacteroidales</taxon>
        <taxon>Dysgonomonadaceae</taxon>
        <taxon>Proteiniphilum</taxon>
    </lineage>
</organism>
<evidence type="ECO:0000259" key="9">
    <source>
        <dbReference type="Pfam" id="PF02838"/>
    </source>
</evidence>
<dbReference type="SUPFAM" id="SSF55545">
    <property type="entry name" value="beta-N-acetylhexosaminidase-like domain"/>
    <property type="match status" value="1"/>
</dbReference>
<dbReference type="SUPFAM" id="SSF51445">
    <property type="entry name" value="(Trans)glycosidases"/>
    <property type="match status" value="1"/>
</dbReference>
<dbReference type="EC" id="3.2.1.52" evidence="3"/>
<dbReference type="CDD" id="cd06563">
    <property type="entry name" value="GH20_chitobiase-like"/>
    <property type="match status" value="1"/>
</dbReference>
<evidence type="ECO:0000256" key="6">
    <source>
        <dbReference type="PIRSR" id="PIRSR625705-1"/>
    </source>
</evidence>
<dbReference type="RefSeq" id="WP_076931006.1">
    <property type="nucleotide sequence ID" value="NZ_LT605205.1"/>
</dbReference>
<accession>A0A1R3T4M0</accession>
<keyword evidence="5 10" id="KW-0326">Glycosidase</keyword>
<dbReference type="PANTHER" id="PTHR22600">
    <property type="entry name" value="BETA-HEXOSAMINIDASE"/>
    <property type="match status" value="1"/>
</dbReference>
<feature type="chain" id="PRO_5013091195" description="beta-N-acetylhexosaminidase" evidence="7">
    <location>
        <begin position="20"/>
        <end position="516"/>
    </location>
</feature>
<dbReference type="KEGG" id="psac:PSM36_2337"/>
<dbReference type="EMBL" id="LT605205">
    <property type="protein sequence ID" value="SCD21142.1"/>
    <property type="molecule type" value="Genomic_DNA"/>
</dbReference>
<gene>
    <name evidence="10" type="ORF">PSM36_2337</name>
</gene>
<feature type="domain" description="Beta-hexosaminidase bacterial type N-terminal" evidence="9">
    <location>
        <begin position="22"/>
        <end position="152"/>
    </location>
</feature>
<dbReference type="InterPro" id="IPR015882">
    <property type="entry name" value="HEX_bac_N"/>
</dbReference>
<dbReference type="InterPro" id="IPR015883">
    <property type="entry name" value="Glyco_hydro_20_cat"/>
</dbReference>
<evidence type="ECO:0000256" key="7">
    <source>
        <dbReference type="SAM" id="SignalP"/>
    </source>
</evidence>
<evidence type="ECO:0000313" key="11">
    <source>
        <dbReference type="Proteomes" id="UP000187464"/>
    </source>
</evidence>
<keyword evidence="7" id="KW-0732">Signal</keyword>
<comment type="similarity">
    <text evidence="2">Belongs to the glycosyl hydrolase 20 family.</text>
</comment>
<feature type="signal peptide" evidence="7">
    <location>
        <begin position="1"/>
        <end position="19"/>
    </location>
</feature>
<dbReference type="Gene3D" id="3.30.379.10">
    <property type="entry name" value="Chitobiase/beta-hexosaminidase domain 2-like"/>
    <property type="match status" value="1"/>
</dbReference>
<dbReference type="AlphaFoldDB" id="A0A1R3T4M0"/>
<evidence type="ECO:0000313" key="10">
    <source>
        <dbReference type="EMBL" id="SCD21142.1"/>
    </source>
</evidence>
<dbReference type="STRING" id="1642647.PSM36_2337"/>
<sequence length="516" mass="59355">MKRNQTVLFFLFIVVPFFAQQHAVIPQPVDITWLQSAPCYLSDPVKIVAEKGFLSEAVLLAGELESRFNCWVVLVEEYNEKEGGTLIRIGQDTDRSHPTEGYQLKVDSKGCLITASDPAGAFYGCNTLLQLIEADPEKDGQYCIKSVDIKDYPRFGWRGLMMDCSRTFLSMDYLKKTIDRMAFYKLNKLHLHLTDDQGWRLEIKSRPKLTSEGAAFAASSLEPENFSGYYTQQQMKELIAYAAQRHVEVIPEIEAPGHSSAALYAYPELSCSKLKVPVYPLFAFEGEKLNDVYCAGTEDTYVFFKDVLGEVARIFPSPYIHLGGDEVRIQLWKECKVCRNKMNELGIDSEVLLQRYMMTRAAENVLSAGKMPICWDEAIEGDIGKDWIIMAWQEQEKGRIALQKGYQVVMTPTSHLYFDYSYATTPTRKVYSYDPVPPDATEDEKSRILGIQANYWTHIDRWESRIDYQLFPRVLALSEKAWSEETVVDYDDFRKRGKQHKLWFHYFGIEYNGNDM</sequence>
<dbReference type="GO" id="GO:0030203">
    <property type="term" value="P:glycosaminoglycan metabolic process"/>
    <property type="evidence" value="ECO:0007669"/>
    <property type="project" value="TreeGrafter"/>
</dbReference>
<dbReference type="Proteomes" id="UP000187464">
    <property type="component" value="Chromosome I"/>
</dbReference>
<dbReference type="InterPro" id="IPR025705">
    <property type="entry name" value="Beta_hexosaminidase_sua/sub"/>
</dbReference>
<keyword evidence="11" id="KW-1185">Reference proteome</keyword>
<reference evidence="10 11" key="1">
    <citation type="submission" date="2016-08" db="EMBL/GenBank/DDBJ databases">
        <authorList>
            <person name="Seilhamer J.J."/>
        </authorList>
    </citation>
    <scope>NUCLEOTIDE SEQUENCE [LARGE SCALE GENOMIC DNA]</scope>
    <source>
        <strain evidence="10">M3/6</strain>
    </source>
</reference>